<reference evidence="1" key="1">
    <citation type="journal article" date="2015" name="Nature">
        <title>Complex archaea that bridge the gap between prokaryotes and eukaryotes.</title>
        <authorList>
            <person name="Spang A."/>
            <person name="Saw J.H."/>
            <person name="Jorgensen S.L."/>
            <person name="Zaremba-Niedzwiedzka K."/>
            <person name="Martijn J."/>
            <person name="Lind A.E."/>
            <person name="van Eijk R."/>
            <person name="Schleper C."/>
            <person name="Guy L."/>
            <person name="Ettema T.J."/>
        </authorList>
    </citation>
    <scope>NUCLEOTIDE SEQUENCE</scope>
</reference>
<name>A0A0F9F8M4_9ZZZZ</name>
<sequence>MSNDTPLSILSTYEQSLVHQRQTQVAQVKTKLKSGKYSLEKTTCFCGSIEEIEIITEERMGIPHRLVICRECALIRANPRLTAEGYKQFYNDDYRILHSASSANREVPLRDNWDELASAWVRQVENGKVLLKAYEEQGQTFPKTVLDFGCYYGGMMQAFHDRGVKCYGIEVDHTAREIAEERGFDISSSLDDLITRGVKVDFIIMQDIIEHLTDLRGDLEKIDKLLEKGGILYIWTPGLFGSTVTTNNLFQFAHTFQFCGHTLDYVMGALGFEPIYLDEMCTSFWRRPVSYSSQNFYVPRKPTEWVEFSLDQLDKKKNRRFPPCKNICKFTRKERYEN</sequence>
<evidence type="ECO:0008006" key="2">
    <source>
        <dbReference type="Google" id="ProtNLM"/>
    </source>
</evidence>
<dbReference type="InterPro" id="IPR029063">
    <property type="entry name" value="SAM-dependent_MTases_sf"/>
</dbReference>
<evidence type="ECO:0000313" key="1">
    <source>
        <dbReference type="EMBL" id="KKL47447.1"/>
    </source>
</evidence>
<dbReference type="EMBL" id="LAZR01033661">
    <property type="protein sequence ID" value="KKL47447.1"/>
    <property type="molecule type" value="Genomic_DNA"/>
</dbReference>
<dbReference type="AlphaFoldDB" id="A0A0F9F8M4"/>
<dbReference type="Pfam" id="PF13489">
    <property type="entry name" value="Methyltransf_23"/>
    <property type="match status" value="1"/>
</dbReference>
<proteinExistence type="predicted"/>
<organism evidence="1">
    <name type="scientific">marine sediment metagenome</name>
    <dbReference type="NCBI Taxonomy" id="412755"/>
    <lineage>
        <taxon>unclassified sequences</taxon>
        <taxon>metagenomes</taxon>
        <taxon>ecological metagenomes</taxon>
    </lineage>
</organism>
<comment type="caution">
    <text evidence="1">The sequence shown here is derived from an EMBL/GenBank/DDBJ whole genome shotgun (WGS) entry which is preliminary data.</text>
</comment>
<protein>
    <recommendedName>
        <fullName evidence="2">Methyltransferase type 11 domain-containing protein</fullName>
    </recommendedName>
</protein>
<dbReference type="SUPFAM" id="SSF53335">
    <property type="entry name" value="S-adenosyl-L-methionine-dependent methyltransferases"/>
    <property type="match status" value="1"/>
</dbReference>
<dbReference type="Gene3D" id="3.40.50.150">
    <property type="entry name" value="Vaccinia Virus protein VP39"/>
    <property type="match status" value="1"/>
</dbReference>
<accession>A0A0F9F8M4</accession>
<dbReference type="CDD" id="cd02440">
    <property type="entry name" value="AdoMet_MTases"/>
    <property type="match status" value="1"/>
</dbReference>
<gene>
    <name evidence="1" type="ORF">LCGC14_2335440</name>
</gene>
<feature type="non-terminal residue" evidence="1">
    <location>
        <position position="338"/>
    </location>
</feature>
<dbReference type="PANTHER" id="PTHR43861">
    <property type="entry name" value="TRANS-ACONITATE 2-METHYLTRANSFERASE-RELATED"/>
    <property type="match status" value="1"/>
</dbReference>